<name>A0A165ACZ1_XYLHT</name>
<reference evidence="1 2" key="1">
    <citation type="journal article" date="2016" name="Fungal Biol.">
        <title>The genome of Xylona heveae provides a window into fungal endophytism.</title>
        <authorList>
            <person name="Gazis R."/>
            <person name="Kuo A."/>
            <person name="Riley R."/>
            <person name="LaButti K."/>
            <person name="Lipzen A."/>
            <person name="Lin J."/>
            <person name="Amirebrahimi M."/>
            <person name="Hesse C.N."/>
            <person name="Spatafora J.W."/>
            <person name="Henrissat B."/>
            <person name="Hainaut M."/>
            <person name="Grigoriev I.V."/>
            <person name="Hibbett D.S."/>
        </authorList>
    </citation>
    <scope>NUCLEOTIDE SEQUENCE [LARGE SCALE GENOMIC DNA]</scope>
    <source>
        <strain evidence="1 2">TC161</strain>
    </source>
</reference>
<dbReference type="Proteomes" id="UP000076632">
    <property type="component" value="Unassembled WGS sequence"/>
</dbReference>
<keyword evidence="2" id="KW-1185">Reference proteome</keyword>
<gene>
    <name evidence="1" type="ORF">L228DRAFT_249948</name>
</gene>
<protein>
    <submittedName>
        <fullName evidence="1">Uncharacterized protein</fullName>
    </submittedName>
</protein>
<dbReference type="AlphaFoldDB" id="A0A165ACZ1"/>
<accession>A0A165ACZ1</accession>
<dbReference type="GeneID" id="28898337"/>
<evidence type="ECO:0000313" key="2">
    <source>
        <dbReference type="Proteomes" id="UP000076632"/>
    </source>
</evidence>
<dbReference type="InParanoid" id="A0A165ACZ1"/>
<proteinExistence type="predicted"/>
<evidence type="ECO:0000313" key="1">
    <source>
        <dbReference type="EMBL" id="KZF20272.1"/>
    </source>
</evidence>
<organism evidence="1 2">
    <name type="scientific">Xylona heveae (strain CBS 132557 / TC161)</name>
    <dbReference type="NCBI Taxonomy" id="1328760"/>
    <lineage>
        <taxon>Eukaryota</taxon>
        <taxon>Fungi</taxon>
        <taxon>Dikarya</taxon>
        <taxon>Ascomycota</taxon>
        <taxon>Pezizomycotina</taxon>
        <taxon>Xylonomycetes</taxon>
        <taxon>Xylonales</taxon>
        <taxon>Xylonaceae</taxon>
        <taxon>Xylona</taxon>
    </lineage>
</organism>
<dbReference type="OrthoDB" id="5368615at2759"/>
<sequence>MGGLLAEALSLNQAYEVYMDEVKFVLFDPTGPKRSVGTAGLNGCSVVTIISPLAAILAHLPPHPGRDWHDPYAADRHVEAKMNELINLYRHVREYFRPENTTWVISAMFDGQVALPDQREIIENKLREAGLTSTRSTYMVVDATLFQGPGQGTVFVDARGGPSIVYVGDRALHLP</sequence>
<dbReference type="RefSeq" id="XP_018185827.1">
    <property type="nucleotide sequence ID" value="XM_018333200.1"/>
</dbReference>
<dbReference type="EMBL" id="KV407463">
    <property type="protein sequence ID" value="KZF20272.1"/>
    <property type="molecule type" value="Genomic_DNA"/>
</dbReference>